<comment type="caution">
    <text evidence="4">The sequence shown here is derived from an EMBL/GenBank/DDBJ whole genome shotgun (WGS) entry which is preliminary data.</text>
</comment>
<evidence type="ECO:0000256" key="1">
    <source>
        <dbReference type="ARBA" id="ARBA00022729"/>
    </source>
</evidence>
<feature type="domain" description="BCE-2095-like N-terminal" evidence="3">
    <location>
        <begin position="5"/>
        <end position="108"/>
    </location>
</feature>
<dbReference type="STRING" id="70996.SE18_16325"/>
<name>A0A0P6YQB5_9CHLR</name>
<dbReference type="GO" id="GO:0016787">
    <property type="term" value="F:hydrolase activity"/>
    <property type="evidence" value="ECO:0007669"/>
    <property type="project" value="InterPro"/>
</dbReference>
<dbReference type="SUPFAM" id="SSF53474">
    <property type="entry name" value="alpha/beta-Hydrolases"/>
    <property type="match status" value="1"/>
</dbReference>
<evidence type="ECO:0000259" key="3">
    <source>
        <dbReference type="Pfam" id="PF22316"/>
    </source>
</evidence>
<dbReference type="PANTHER" id="PTHR43037:SF4">
    <property type="entry name" value="PEPTIDASE S9 PROLYL OLIGOPEPTIDASE CATALYTIC DOMAIN-CONTAINING PROTEIN"/>
    <property type="match status" value="1"/>
</dbReference>
<dbReference type="InterPro" id="IPR003140">
    <property type="entry name" value="PLipase/COase/thioEstase"/>
</dbReference>
<dbReference type="EMBL" id="LGKP01000025">
    <property type="protein sequence ID" value="KPL85251.1"/>
    <property type="molecule type" value="Genomic_DNA"/>
</dbReference>
<evidence type="ECO:0000313" key="4">
    <source>
        <dbReference type="EMBL" id="KPL85251.1"/>
    </source>
</evidence>
<evidence type="ECO:0000313" key="5">
    <source>
        <dbReference type="Proteomes" id="UP000050277"/>
    </source>
</evidence>
<dbReference type="Pfam" id="PF02230">
    <property type="entry name" value="Abhydrolase_2"/>
    <property type="match status" value="1"/>
</dbReference>
<dbReference type="Gene3D" id="3.40.50.1820">
    <property type="entry name" value="alpha/beta hydrolase"/>
    <property type="match status" value="1"/>
</dbReference>
<gene>
    <name evidence="4" type="ORF">SE18_16325</name>
</gene>
<dbReference type="OrthoDB" id="145713at2"/>
<dbReference type="Pfam" id="PF22316">
    <property type="entry name" value="ABhydrolase-like_N"/>
    <property type="match status" value="1"/>
</dbReference>
<organism evidence="4 5">
    <name type="scientific">Herpetosiphon geysericola</name>
    <dbReference type="NCBI Taxonomy" id="70996"/>
    <lineage>
        <taxon>Bacteria</taxon>
        <taxon>Bacillati</taxon>
        <taxon>Chloroflexota</taxon>
        <taxon>Chloroflexia</taxon>
        <taxon>Herpetosiphonales</taxon>
        <taxon>Herpetosiphonaceae</taxon>
        <taxon>Herpetosiphon</taxon>
    </lineage>
</organism>
<proteinExistence type="predicted"/>
<keyword evidence="5" id="KW-1185">Reference proteome</keyword>
<feature type="domain" description="Phospholipase/carboxylesterase/thioesterase" evidence="2">
    <location>
        <begin position="179"/>
        <end position="306"/>
    </location>
</feature>
<sequence length="315" mass="35233">MSFETYDDLFEAVSELYAAQKYRETLDLLDAEGAKFPEHASMISYLRSCMAARIGLPEHAIQILSEAVARGFWYGAETIRQTPSWISLQGDPEFERLAAVCFQRQMEAVKDPKMYILGPDELGPYPLFFALHGNGDNSMHTLYGWNNLIDIDWILAAPQSAQAESSDGYVWNNQAAALRQLVQQFADVSNEYQVDPARIILAGFSMGGETALRLALIGPIEARGFVLLGPGGPTIDDPEEWLPEIREAKGRNLRGYVLVGEHDRTIPHDQIKRMVKLLNDNGIPCELEIIPGLRHAYPSNSLEYLQRAFNFIGVA</sequence>
<dbReference type="AlphaFoldDB" id="A0A0P6YQB5"/>
<accession>A0A0P6YQB5</accession>
<dbReference type="Proteomes" id="UP000050277">
    <property type="component" value="Unassembled WGS sequence"/>
</dbReference>
<dbReference type="InterPro" id="IPR054527">
    <property type="entry name" value="BCE_2095-like_N"/>
</dbReference>
<evidence type="ECO:0000259" key="2">
    <source>
        <dbReference type="Pfam" id="PF02230"/>
    </source>
</evidence>
<keyword evidence="1" id="KW-0732">Signal</keyword>
<dbReference type="PANTHER" id="PTHR43037">
    <property type="entry name" value="UNNAMED PRODUCT-RELATED"/>
    <property type="match status" value="1"/>
</dbReference>
<dbReference type="InterPro" id="IPR050955">
    <property type="entry name" value="Plant_Biomass_Hydrol_Est"/>
</dbReference>
<dbReference type="RefSeq" id="WP_054535530.1">
    <property type="nucleotide sequence ID" value="NZ_LGKP01000025.1"/>
</dbReference>
<dbReference type="InterPro" id="IPR029058">
    <property type="entry name" value="AB_hydrolase_fold"/>
</dbReference>
<reference evidence="4 5" key="1">
    <citation type="submission" date="2015-07" db="EMBL/GenBank/DDBJ databases">
        <title>Whole genome sequence of Herpetosiphon geysericola DSM 7119.</title>
        <authorList>
            <person name="Hemp J."/>
            <person name="Ward L.M."/>
            <person name="Pace L.A."/>
            <person name="Fischer W.W."/>
        </authorList>
    </citation>
    <scope>NUCLEOTIDE SEQUENCE [LARGE SCALE GENOMIC DNA]</scope>
    <source>
        <strain evidence="4 5">DSM 7119</strain>
    </source>
</reference>
<protein>
    <submittedName>
        <fullName evidence="4">Uncharacterized protein</fullName>
    </submittedName>
</protein>